<dbReference type="PROSITE" id="PS50930">
    <property type="entry name" value="HTH_LYTTR"/>
    <property type="match status" value="1"/>
</dbReference>
<evidence type="ECO:0000313" key="5">
    <source>
        <dbReference type="Proteomes" id="UP000318126"/>
    </source>
</evidence>
<evidence type="ECO:0000259" key="3">
    <source>
        <dbReference type="PROSITE" id="PS50930"/>
    </source>
</evidence>
<dbReference type="OrthoDB" id="9781059at2"/>
<dbReference type="AlphaFoldDB" id="A0A553JJC7"/>
<dbReference type="InterPro" id="IPR007492">
    <property type="entry name" value="LytTR_DNA-bd_dom"/>
</dbReference>
<dbReference type="PIRSF" id="PIRSF031767">
    <property type="entry name" value="MHYE_LytTR"/>
    <property type="match status" value="1"/>
</dbReference>
<feature type="transmembrane region" description="Helical" evidence="2">
    <location>
        <begin position="20"/>
        <end position="37"/>
    </location>
</feature>
<gene>
    <name evidence="4" type="ORF">FN961_20165</name>
</gene>
<keyword evidence="2" id="KW-0812">Transmembrane</keyword>
<feature type="transmembrane region" description="Helical" evidence="2">
    <location>
        <begin position="57"/>
        <end position="76"/>
    </location>
</feature>
<dbReference type="GO" id="GO:0003677">
    <property type="term" value="F:DNA binding"/>
    <property type="evidence" value="ECO:0007669"/>
    <property type="project" value="InterPro"/>
</dbReference>
<dbReference type="Gene3D" id="2.40.50.1020">
    <property type="entry name" value="LytTr DNA-binding domain"/>
    <property type="match status" value="1"/>
</dbReference>
<keyword evidence="2" id="KW-1133">Transmembrane helix</keyword>
<accession>A0A553JJC7</accession>
<organism evidence="4 5">
    <name type="scientific">Shewanella hanedai</name>
    <name type="common">Alteromonas hanedai</name>
    <dbReference type="NCBI Taxonomy" id="25"/>
    <lineage>
        <taxon>Bacteria</taxon>
        <taxon>Pseudomonadati</taxon>
        <taxon>Pseudomonadota</taxon>
        <taxon>Gammaproteobacteria</taxon>
        <taxon>Alteromonadales</taxon>
        <taxon>Shewanellaceae</taxon>
        <taxon>Shewanella</taxon>
    </lineage>
</organism>
<evidence type="ECO:0000256" key="2">
    <source>
        <dbReference type="SAM" id="Phobius"/>
    </source>
</evidence>
<protein>
    <submittedName>
        <fullName evidence="4">LytTR family transcriptional regulator</fullName>
    </submittedName>
</protein>
<feature type="transmembrane region" description="Helical" evidence="2">
    <location>
        <begin position="142"/>
        <end position="159"/>
    </location>
</feature>
<dbReference type="SMART" id="SM00850">
    <property type="entry name" value="LytTR"/>
    <property type="match status" value="1"/>
</dbReference>
<keyword evidence="1" id="KW-0902">Two-component regulatory system</keyword>
<dbReference type="Proteomes" id="UP000318126">
    <property type="component" value="Unassembled WGS sequence"/>
</dbReference>
<dbReference type="InterPro" id="IPR046947">
    <property type="entry name" value="LytR-like"/>
</dbReference>
<sequence length="290" mass="33892">MLFTPLHFQNNKMRYETIALLLYFFINASINATSVVMEANRTDMTDFAVWEPFVWEFSSAISTLILFPLIAMFMSKQPWQWQQSRSSLLTYLAAALVFSFCHIGLMVCIREVSYLFSSLNYDFATSASELRYELTYELRKDVWSFCFFVIVIAAYRQILGQYLGDVRCIDNHQNETKSLTKHLLVKKLGKEFLIKTKQIEWVQSAGNYVNLHIEGQVYPTRSTLADFIERDATDFLCRIHRSFAVNLNYVNYIESMPSGDAEVTMHSGDKLRVSRRYKEEFHRMKTHSVT</sequence>
<dbReference type="PANTHER" id="PTHR37299">
    <property type="entry name" value="TRANSCRIPTIONAL REGULATOR-RELATED"/>
    <property type="match status" value="1"/>
</dbReference>
<name>A0A553JJC7_SHEHA</name>
<comment type="caution">
    <text evidence="4">The sequence shown here is derived from an EMBL/GenBank/DDBJ whole genome shotgun (WGS) entry which is preliminary data.</text>
</comment>
<feature type="transmembrane region" description="Helical" evidence="2">
    <location>
        <begin position="88"/>
        <end position="109"/>
    </location>
</feature>
<reference evidence="5" key="1">
    <citation type="submission" date="2019-07" db="EMBL/GenBank/DDBJ databases">
        <title>Shewanella sp. YLB-08 draft genomic sequence.</title>
        <authorList>
            <person name="Yu L."/>
        </authorList>
    </citation>
    <scope>NUCLEOTIDE SEQUENCE [LARGE SCALE GENOMIC DNA]</scope>
    <source>
        <strain evidence="5">JCM 20706</strain>
    </source>
</reference>
<dbReference type="RefSeq" id="WP_144041971.1">
    <property type="nucleotide sequence ID" value="NZ_BMPL01000030.1"/>
</dbReference>
<keyword evidence="2" id="KW-0472">Membrane</keyword>
<dbReference type="InterPro" id="IPR012379">
    <property type="entry name" value="LytTR_MHYE"/>
</dbReference>
<keyword evidence="5" id="KW-1185">Reference proteome</keyword>
<dbReference type="GO" id="GO:0000156">
    <property type="term" value="F:phosphorelay response regulator activity"/>
    <property type="evidence" value="ECO:0007669"/>
    <property type="project" value="InterPro"/>
</dbReference>
<feature type="domain" description="HTH LytTR-type" evidence="3">
    <location>
        <begin position="183"/>
        <end position="287"/>
    </location>
</feature>
<dbReference type="Pfam" id="PF04397">
    <property type="entry name" value="LytTR"/>
    <property type="match status" value="1"/>
</dbReference>
<evidence type="ECO:0000256" key="1">
    <source>
        <dbReference type="ARBA" id="ARBA00023012"/>
    </source>
</evidence>
<dbReference type="EMBL" id="VKGK01000031">
    <property type="protein sequence ID" value="TRY12562.1"/>
    <property type="molecule type" value="Genomic_DNA"/>
</dbReference>
<proteinExistence type="predicted"/>
<evidence type="ECO:0000313" key="4">
    <source>
        <dbReference type="EMBL" id="TRY12562.1"/>
    </source>
</evidence>
<dbReference type="PANTHER" id="PTHR37299:SF1">
    <property type="entry name" value="STAGE 0 SPORULATION PROTEIN A HOMOLOG"/>
    <property type="match status" value="1"/>
</dbReference>